<dbReference type="InterPro" id="IPR011344">
    <property type="entry name" value="ssDNA-bd"/>
</dbReference>
<accession>A0A1F5VJC5</accession>
<feature type="compositionally biased region" description="Low complexity" evidence="4">
    <location>
        <begin position="119"/>
        <end position="136"/>
    </location>
</feature>
<keyword evidence="1 2" id="KW-0238">DNA-binding</keyword>
<dbReference type="PANTHER" id="PTHR10302">
    <property type="entry name" value="SINGLE-STRANDED DNA-BINDING PROTEIN"/>
    <property type="match status" value="1"/>
</dbReference>
<name>A0A1F5VJC5_9BACT</name>
<dbReference type="AlphaFoldDB" id="A0A1F5VJC5"/>
<dbReference type="EMBL" id="MFHD01000001">
    <property type="protein sequence ID" value="OGF63553.1"/>
    <property type="molecule type" value="Genomic_DNA"/>
</dbReference>
<feature type="region of interest" description="Disordered" evidence="4">
    <location>
        <begin position="101"/>
        <end position="151"/>
    </location>
</feature>
<evidence type="ECO:0000256" key="3">
    <source>
        <dbReference type="PIRNR" id="PIRNR002070"/>
    </source>
</evidence>
<reference evidence="5 6" key="1">
    <citation type="journal article" date="2016" name="Nat. Commun.">
        <title>Thousands of microbial genomes shed light on interconnected biogeochemical processes in an aquifer system.</title>
        <authorList>
            <person name="Anantharaman K."/>
            <person name="Brown C.T."/>
            <person name="Hug L.A."/>
            <person name="Sharon I."/>
            <person name="Castelle C.J."/>
            <person name="Probst A.J."/>
            <person name="Thomas B.C."/>
            <person name="Singh A."/>
            <person name="Wilkins M.J."/>
            <person name="Karaoz U."/>
            <person name="Brodie E.L."/>
            <person name="Williams K.H."/>
            <person name="Hubbard S.S."/>
            <person name="Banfield J.F."/>
        </authorList>
    </citation>
    <scope>NUCLEOTIDE SEQUENCE [LARGE SCALE GENOMIC DNA]</scope>
</reference>
<dbReference type="PIRSF" id="PIRSF002070">
    <property type="entry name" value="SSB"/>
    <property type="match status" value="1"/>
</dbReference>
<evidence type="ECO:0000313" key="6">
    <source>
        <dbReference type="Proteomes" id="UP000179251"/>
    </source>
</evidence>
<dbReference type="SUPFAM" id="SSF50249">
    <property type="entry name" value="Nucleic acid-binding proteins"/>
    <property type="match status" value="1"/>
</dbReference>
<feature type="compositionally biased region" description="Basic and acidic residues" evidence="4">
    <location>
        <begin position="142"/>
        <end position="151"/>
    </location>
</feature>
<comment type="caution">
    <text evidence="2">Lacks conserved residue(s) required for the propagation of feature annotation.</text>
</comment>
<evidence type="ECO:0000313" key="5">
    <source>
        <dbReference type="EMBL" id="OGF63553.1"/>
    </source>
</evidence>
<proteinExistence type="inferred from homology"/>
<dbReference type="InterPro" id="IPR000424">
    <property type="entry name" value="Primosome_PriB/ssb"/>
</dbReference>
<dbReference type="GO" id="GO:0006260">
    <property type="term" value="P:DNA replication"/>
    <property type="evidence" value="ECO:0007669"/>
    <property type="project" value="InterPro"/>
</dbReference>
<evidence type="ECO:0000256" key="4">
    <source>
        <dbReference type="SAM" id="MobiDB-lite"/>
    </source>
</evidence>
<dbReference type="STRING" id="1798325.A2834_04540"/>
<dbReference type="HAMAP" id="MF_00984">
    <property type="entry name" value="SSB"/>
    <property type="match status" value="1"/>
</dbReference>
<dbReference type="NCBIfam" id="TIGR00621">
    <property type="entry name" value="ssb"/>
    <property type="match status" value="1"/>
</dbReference>
<dbReference type="Pfam" id="PF00436">
    <property type="entry name" value="SSB"/>
    <property type="match status" value="1"/>
</dbReference>
<dbReference type="GO" id="GO:0003697">
    <property type="term" value="F:single-stranded DNA binding"/>
    <property type="evidence" value="ECO:0007669"/>
    <property type="project" value="UniProtKB-UniRule"/>
</dbReference>
<comment type="caution">
    <text evidence="5">The sequence shown here is derived from an EMBL/GenBank/DDBJ whole genome shotgun (WGS) entry which is preliminary data.</text>
</comment>
<dbReference type="CDD" id="cd04496">
    <property type="entry name" value="SSB_OBF"/>
    <property type="match status" value="1"/>
</dbReference>
<dbReference type="Gene3D" id="2.40.50.140">
    <property type="entry name" value="Nucleic acid-binding proteins"/>
    <property type="match status" value="1"/>
</dbReference>
<dbReference type="InterPro" id="IPR012340">
    <property type="entry name" value="NA-bd_OB-fold"/>
</dbReference>
<gene>
    <name evidence="5" type="ORF">A2834_04540</name>
</gene>
<comment type="subunit">
    <text evidence="2">Homotetramer.</text>
</comment>
<dbReference type="PROSITE" id="PS50935">
    <property type="entry name" value="SSB"/>
    <property type="match status" value="1"/>
</dbReference>
<sequence length="151" mass="16798">MNLNKVFLIGNLTRDPELRTMPNGNAVVNFGLATNRIWKDKTGAQQKQAEFHNIVMFGRLAEIAKQYLQKGSMVMVEGRLQTRSWEGQDGQKKQRTEIVAEGMQLGPRNSGGQRPSGQTTPSSQPEAAPAAEELATVEYPEDEIKPEEIPF</sequence>
<evidence type="ECO:0000256" key="2">
    <source>
        <dbReference type="HAMAP-Rule" id="MF_00984"/>
    </source>
</evidence>
<dbReference type="PANTHER" id="PTHR10302:SF27">
    <property type="entry name" value="SINGLE-STRANDED DNA-BINDING PROTEIN"/>
    <property type="match status" value="1"/>
</dbReference>
<dbReference type="GO" id="GO:0009295">
    <property type="term" value="C:nucleoid"/>
    <property type="evidence" value="ECO:0007669"/>
    <property type="project" value="TreeGrafter"/>
</dbReference>
<organism evidence="5 6">
    <name type="scientific">Candidatus Giovannonibacteria bacterium RIFCSPHIGHO2_01_FULL_45_23</name>
    <dbReference type="NCBI Taxonomy" id="1798325"/>
    <lineage>
        <taxon>Bacteria</taxon>
        <taxon>Candidatus Giovannoniibacteriota</taxon>
    </lineage>
</organism>
<dbReference type="Proteomes" id="UP000179251">
    <property type="component" value="Unassembled WGS sequence"/>
</dbReference>
<evidence type="ECO:0000256" key="1">
    <source>
        <dbReference type="ARBA" id="ARBA00023125"/>
    </source>
</evidence>
<protein>
    <recommendedName>
        <fullName evidence="2 3">Single-stranded DNA-binding protein</fullName>
        <shortName evidence="2">SSB</shortName>
    </recommendedName>
</protein>